<name>A0ABV5W6U4_9BACL</name>
<dbReference type="InterPro" id="IPR002881">
    <property type="entry name" value="DUF58"/>
</dbReference>
<proteinExistence type="predicted"/>
<dbReference type="Pfam" id="PF01882">
    <property type="entry name" value="DUF58"/>
    <property type="match status" value="1"/>
</dbReference>
<evidence type="ECO:0000313" key="4">
    <source>
        <dbReference type="Proteomes" id="UP001589619"/>
    </source>
</evidence>
<comment type="caution">
    <text evidence="3">The sequence shown here is derived from an EMBL/GenBank/DDBJ whole genome shotgun (WGS) entry which is preliminary data.</text>
</comment>
<feature type="transmembrane region" description="Helical" evidence="1">
    <location>
        <begin position="7"/>
        <end position="24"/>
    </location>
</feature>
<organism evidence="3 4">
    <name type="scientific">Paenibacillus hodogayensis</name>
    <dbReference type="NCBI Taxonomy" id="279208"/>
    <lineage>
        <taxon>Bacteria</taxon>
        <taxon>Bacillati</taxon>
        <taxon>Bacillota</taxon>
        <taxon>Bacilli</taxon>
        <taxon>Bacillales</taxon>
        <taxon>Paenibacillaceae</taxon>
        <taxon>Paenibacillus</taxon>
    </lineage>
</organism>
<dbReference type="PANTHER" id="PTHR34351">
    <property type="entry name" value="SLR1927 PROTEIN-RELATED"/>
    <property type="match status" value="1"/>
</dbReference>
<feature type="transmembrane region" description="Helical" evidence="1">
    <location>
        <begin position="30"/>
        <end position="54"/>
    </location>
</feature>
<protein>
    <submittedName>
        <fullName evidence="3">DUF58 domain-containing protein</fullName>
    </submittedName>
</protein>
<keyword evidence="1" id="KW-0472">Membrane</keyword>
<evidence type="ECO:0000256" key="1">
    <source>
        <dbReference type="SAM" id="Phobius"/>
    </source>
</evidence>
<dbReference type="EMBL" id="JBHMAG010000020">
    <property type="protein sequence ID" value="MFB9756131.1"/>
    <property type="molecule type" value="Genomic_DNA"/>
</dbReference>
<accession>A0ABV5W6U4</accession>
<keyword evidence="1" id="KW-1133">Transmembrane helix</keyword>
<dbReference type="Proteomes" id="UP001589619">
    <property type="component" value="Unassembled WGS sequence"/>
</dbReference>
<evidence type="ECO:0000259" key="2">
    <source>
        <dbReference type="Pfam" id="PF01882"/>
    </source>
</evidence>
<reference evidence="3 4" key="1">
    <citation type="submission" date="2024-09" db="EMBL/GenBank/DDBJ databases">
        <authorList>
            <person name="Sun Q."/>
            <person name="Mori K."/>
        </authorList>
    </citation>
    <scope>NUCLEOTIDE SEQUENCE [LARGE SCALE GENOMIC DNA]</scope>
    <source>
        <strain evidence="3 4">JCM 12520</strain>
    </source>
</reference>
<dbReference type="RefSeq" id="WP_344913199.1">
    <property type="nucleotide sequence ID" value="NZ_BAAAYO010000012.1"/>
</dbReference>
<keyword evidence="4" id="KW-1185">Reference proteome</keyword>
<dbReference type="PANTHER" id="PTHR34351:SF2">
    <property type="entry name" value="DUF58 DOMAIN-CONTAINING PROTEIN"/>
    <property type="match status" value="1"/>
</dbReference>
<evidence type="ECO:0000313" key="3">
    <source>
        <dbReference type="EMBL" id="MFB9756131.1"/>
    </source>
</evidence>
<gene>
    <name evidence="3" type="ORF">ACFFNY_31530</name>
</gene>
<feature type="domain" description="DUF58" evidence="2">
    <location>
        <begin position="200"/>
        <end position="283"/>
    </location>
</feature>
<keyword evidence="1" id="KW-0812">Transmembrane</keyword>
<sequence length="404" mass="44691">MSGRWSWGNFAAVAALCAASYYLYEWRGGYSSAFLFHGTAALLVLSFVSLALGLGRVDVRRQLPNSRFFAGEDAHVLVTLQRGSTIPAGWLIVSDVWTDGLAERRYSRLLFPGFRSTMRFRYKLNRLARGQYRFLRMEVDAGDWIGLLRQKRVFPVESVFTVYPRPLPLQLYAHGTADDSERTAAPNRPENRSTPIVASIRAYAAGDPMQRIHWKASARTGTLQTKVSDPFESRKLAIVLNGTSAGQTDGELFETCVRAAAGLIEWAVRQGSTAGLLIGSAVPLREPFERRSDPVSAYELLSRARSDGVVAGAELLLRESAGWPHDCSVVYITAALDEPLVRAARMMRSGRRGLAVWLVRPDMPQDGMQSRFLQELETAGCRTSIIRSTRSHAFETGGADDVIA</sequence>